<dbReference type="CDD" id="cd13969">
    <property type="entry name" value="ADCK1-like"/>
    <property type="match status" value="1"/>
</dbReference>
<dbReference type="Pfam" id="PF03109">
    <property type="entry name" value="ABC1"/>
    <property type="match status" value="1"/>
</dbReference>
<sequence>MFAFFHSSGLYIKFGQGIATQAAVLPPQYNRTFKVLYDDAPIVPYEDVVRIFEEDFGCRPDEMFVEFEREAFASASIAQVHRAKLPDGTLVAVKVQKPYIRDQLDWDLRAYKAVCWLFEKAFDLPVYWSTEYTEKHLRQEVDFINEGHNAEKAAKNLATDSGLADQVYIPKVFWKQTSSRILTAEWIDGISLSETEKVEKSGFSTKTIMEIVIAAFAHQIFMSGFVHCDPHPGNILIRKHPASNKPQVVLLDHGLYVTESDKFRTEYCRFWKSLFLMDTKTLEGICQGWGIQDVNMFASATLLRPYNGKQAVHITSKPTTQDVYEMQIQLKQRAKQFLSNTELIPRELIFIGRNMNIVRSNNKVLGSPVNRINMMAQWAVKGLGSDWSQWYGEDGLMRDPNASTFRIWYKQLVTAIRGGVSYWTFQIALFAISTTYYASQLWRSANKLLFGKDTGSFEDMLDNQVRNVLSNELGVVLDENAFDA</sequence>
<comment type="caution">
    <text evidence="3">The sequence shown here is derived from an EMBL/GenBank/DDBJ whole genome shotgun (WGS) entry which is preliminary data.</text>
</comment>
<gene>
    <name evidence="3" type="ORF">K7432_004037</name>
</gene>
<dbReference type="EMBL" id="JASJQH010000132">
    <property type="protein sequence ID" value="KAK9766700.1"/>
    <property type="molecule type" value="Genomic_DNA"/>
</dbReference>
<comment type="similarity">
    <text evidence="1">Belongs to the protein kinase superfamily. ADCK protein kinase family.</text>
</comment>
<feature type="domain" description="ABC1 atypical kinase-like" evidence="2">
    <location>
        <begin position="36"/>
        <end position="282"/>
    </location>
</feature>
<dbReference type="PANTHER" id="PTHR43173:SF37">
    <property type="entry name" value="ABC1 FAMILY PROTEIN C10F6.14C"/>
    <property type="match status" value="1"/>
</dbReference>
<accession>A0ABR2WYV8</accession>
<dbReference type="PANTHER" id="PTHR43173">
    <property type="entry name" value="ABC1 FAMILY PROTEIN"/>
    <property type="match status" value="1"/>
</dbReference>
<dbReference type="Gene3D" id="1.10.510.10">
    <property type="entry name" value="Transferase(Phosphotransferase) domain 1"/>
    <property type="match status" value="1"/>
</dbReference>
<keyword evidence="4" id="KW-1185">Reference proteome</keyword>
<dbReference type="InterPro" id="IPR045307">
    <property type="entry name" value="ADCK1_dom"/>
</dbReference>
<protein>
    <recommendedName>
        <fullName evidence="2">ABC1 atypical kinase-like domain-containing protein</fullName>
    </recommendedName>
</protein>
<dbReference type="InterPro" id="IPR051130">
    <property type="entry name" value="Mito_struct-func_regulator"/>
</dbReference>
<dbReference type="InterPro" id="IPR011009">
    <property type="entry name" value="Kinase-like_dom_sf"/>
</dbReference>
<evidence type="ECO:0000259" key="2">
    <source>
        <dbReference type="Pfam" id="PF03109"/>
    </source>
</evidence>
<dbReference type="SUPFAM" id="SSF56112">
    <property type="entry name" value="Protein kinase-like (PK-like)"/>
    <property type="match status" value="1"/>
</dbReference>
<reference evidence="3 4" key="1">
    <citation type="submission" date="2023-04" db="EMBL/GenBank/DDBJ databases">
        <title>Genome of Basidiobolus ranarum AG-B5.</title>
        <authorList>
            <person name="Stajich J.E."/>
            <person name="Carter-House D."/>
            <person name="Gryganskyi A."/>
        </authorList>
    </citation>
    <scope>NUCLEOTIDE SEQUENCE [LARGE SCALE GENOMIC DNA]</scope>
    <source>
        <strain evidence="3 4">AG-B5</strain>
    </source>
</reference>
<evidence type="ECO:0000256" key="1">
    <source>
        <dbReference type="ARBA" id="ARBA00009670"/>
    </source>
</evidence>
<dbReference type="InterPro" id="IPR004147">
    <property type="entry name" value="ABC1_dom"/>
</dbReference>
<organism evidence="3 4">
    <name type="scientific">Basidiobolus ranarum</name>
    <dbReference type="NCBI Taxonomy" id="34480"/>
    <lineage>
        <taxon>Eukaryota</taxon>
        <taxon>Fungi</taxon>
        <taxon>Fungi incertae sedis</taxon>
        <taxon>Zoopagomycota</taxon>
        <taxon>Entomophthoromycotina</taxon>
        <taxon>Basidiobolomycetes</taxon>
        <taxon>Basidiobolales</taxon>
        <taxon>Basidiobolaceae</taxon>
        <taxon>Basidiobolus</taxon>
    </lineage>
</organism>
<dbReference type="Proteomes" id="UP001479436">
    <property type="component" value="Unassembled WGS sequence"/>
</dbReference>
<name>A0ABR2WYV8_9FUNG</name>
<evidence type="ECO:0000313" key="4">
    <source>
        <dbReference type="Proteomes" id="UP001479436"/>
    </source>
</evidence>
<evidence type="ECO:0000313" key="3">
    <source>
        <dbReference type="EMBL" id="KAK9766700.1"/>
    </source>
</evidence>
<proteinExistence type="inferred from homology"/>